<dbReference type="RefSeq" id="WP_171595688.1">
    <property type="nucleotide sequence ID" value="NZ_RZNH01000017.1"/>
</dbReference>
<evidence type="ECO:0000313" key="5">
    <source>
        <dbReference type="Proteomes" id="UP000732105"/>
    </source>
</evidence>
<dbReference type="InterPro" id="IPR002509">
    <property type="entry name" value="NODB_dom"/>
</dbReference>
<feature type="domain" description="NodB homology" evidence="3">
    <location>
        <begin position="42"/>
        <end position="255"/>
    </location>
</feature>
<reference evidence="4 5" key="1">
    <citation type="submission" date="2018-12" db="EMBL/GenBank/DDBJ databases">
        <title>Marinifilum JC070 sp. nov., a marine bacterium isolated from Yongle Blue Hole in the South China Sea.</title>
        <authorList>
            <person name="Fu T."/>
        </authorList>
    </citation>
    <scope>NUCLEOTIDE SEQUENCE [LARGE SCALE GENOMIC DNA]</scope>
    <source>
        <strain evidence="4 5">JC070</strain>
    </source>
</reference>
<name>A0ABX1WW98_9BACT</name>
<dbReference type="PANTHER" id="PTHR34216:SF11">
    <property type="entry name" value="CHITOOLIGOSACCHARIDE DEACETYLASE"/>
    <property type="match status" value="1"/>
</dbReference>
<dbReference type="InterPro" id="IPR011330">
    <property type="entry name" value="Glyco_hydro/deAcase_b/a-brl"/>
</dbReference>
<feature type="signal peptide" evidence="2">
    <location>
        <begin position="1"/>
        <end position="20"/>
    </location>
</feature>
<dbReference type="Gene3D" id="3.20.20.370">
    <property type="entry name" value="Glycoside hydrolase/deacetylase"/>
    <property type="match status" value="1"/>
</dbReference>
<gene>
    <name evidence="4" type="ORF">ELS83_11265</name>
</gene>
<dbReference type="Pfam" id="PF01522">
    <property type="entry name" value="Polysacc_deac_1"/>
    <property type="match status" value="1"/>
</dbReference>
<evidence type="ECO:0000256" key="1">
    <source>
        <dbReference type="ARBA" id="ARBA00022729"/>
    </source>
</evidence>
<dbReference type="PROSITE" id="PS51677">
    <property type="entry name" value="NODB"/>
    <property type="match status" value="1"/>
</dbReference>
<dbReference type="EMBL" id="RZNH01000017">
    <property type="protein sequence ID" value="NOU60403.1"/>
    <property type="molecule type" value="Genomic_DNA"/>
</dbReference>
<organism evidence="4 5">
    <name type="scientific">Marinifilum caeruleilacunae</name>
    <dbReference type="NCBI Taxonomy" id="2499076"/>
    <lineage>
        <taxon>Bacteria</taxon>
        <taxon>Pseudomonadati</taxon>
        <taxon>Bacteroidota</taxon>
        <taxon>Bacteroidia</taxon>
        <taxon>Marinilabiliales</taxon>
        <taxon>Marinifilaceae</taxon>
    </lineage>
</organism>
<dbReference type="CDD" id="cd10967">
    <property type="entry name" value="CE4_GLA_like_6s"/>
    <property type="match status" value="1"/>
</dbReference>
<dbReference type="Proteomes" id="UP000732105">
    <property type="component" value="Unassembled WGS sequence"/>
</dbReference>
<comment type="caution">
    <text evidence="4">The sequence shown here is derived from an EMBL/GenBank/DDBJ whole genome shotgun (WGS) entry which is preliminary data.</text>
</comment>
<evidence type="ECO:0000256" key="2">
    <source>
        <dbReference type="SAM" id="SignalP"/>
    </source>
</evidence>
<dbReference type="InterPro" id="IPR051398">
    <property type="entry name" value="Polysacch_Deacetylase"/>
</dbReference>
<feature type="chain" id="PRO_5045146363" description="NodB homology domain-containing protein" evidence="2">
    <location>
        <begin position="21"/>
        <end position="304"/>
    </location>
</feature>
<dbReference type="SUPFAM" id="SSF88713">
    <property type="entry name" value="Glycoside hydrolase/deacetylase"/>
    <property type="match status" value="1"/>
</dbReference>
<proteinExistence type="predicted"/>
<protein>
    <recommendedName>
        <fullName evidence="3">NodB homology domain-containing protein</fullName>
    </recommendedName>
</protein>
<dbReference type="PANTHER" id="PTHR34216">
    <property type="match status" value="1"/>
</dbReference>
<keyword evidence="1 2" id="KW-0732">Signal</keyword>
<accession>A0ABX1WW98</accession>
<keyword evidence="5" id="KW-1185">Reference proteome</keyword>
<evidence type="ECO:0000313" key="4">
    <source>
        <dbReference type="EMBL" id="NOU60403.1"/>
    </source>
</evidence>
<evidence type="ECO:0000259" key="3">
    <source>
        <dbReference type="PROSITE" id="PS51677"/>
    </source>
</evidence>
<sequence>MRIILFQLIWLLLLSSTLFAQETMGEKIYREGMFAYPNGKMKALILSYDDGLQQDSILVAMLNQYGLKGTFNLNSAYFGKNVNWLKNLIGKSGRYLNEEQISRIYQGHEISAHTHTHPHLPELTKDEIDLEIRTNIEALSNISKKKIVSFAYPFGEYKQEARELLKRRGISNARTINDTETFELSNNFLLWNPTCHHSQANEFLPDFTSKSAQKPILFHIWGHSWEFDGNQENNNWEYFENICLELKNTNELWSATAGEFVEYIKAIRSISGKNELLNNSSLVLWLRINGKMIEIQPQEKIRID</sequence>